<accession>W4MAX6</accession>
<dbReference type="Proteomes" id="UP000019140">
    <property type="component" value="Unassembled WGS sequence"/>
</dbReference>
<evidence type="ECO:0008006" key="4">
    <source>
        <dbReference type="Google" id="ProtNLM"/>
    </source>
</evidence>
<comment type="caution">
    <text evidence="2">The sequence shown here is derived from an EMBL/GenBank/DDBJ whole genome shotgun (WGS) entry which is preliminary data.</text>
</comment>
<feature type="transmembrane region" description="Helical" evidence="1">
    <location>
        <begin position="172"/>
        <end position="195"/>
    </location>
</feature>
<dbReference type="EMBL" id="AZHX01000481">
    <property type="protein sequence ID" value="ETX07315.1"/>
    <property type="molecule type" value="Genomic_DNA"/>
</dbReference>
<feature type="transmembrane region" description="Helical" evidence="1">
    <location>
        <begin position="28"/>
        <end position="56"/>
    </location>
</feature>
<name>W4MAX6_9BACT</name>
<evidence type="ECO:0000256" key="1">
    <source>
        <dbReference type="SAM" id="Phobius"/>
    </source>
</evidence>
<keyword evidence="1" id="KW-0472">Membrane</keyword>
<dbReference type="HOGENOM" id="CLU_077953_0_0_7"/>
<feature type="transmembrane region" description="Helical" evidence="1">
    <location>
        <begin position="114"/>
        <end position="132"/>
    </location>
</feature>
<feature type="transmembrane region" description="Helical" evidence="1">
    <location>
        <begin position="207"/>
        <end position="233"/>
    </location>
</feature>
<reference evidence="2 3" key="1">
    <citation type="journal article" date="2014" name="Nature">
        <title>An environmental bacterial taxon with a large and distinct metabolic repertoire.</title>
        <authorList>
            <person name="Wilson M.C."/>
            <person name="Mori T."/>
            <person name="Ruckert C."/>
            <person name="Uria A.R."/>
            <person name="Helf M.J."/>
            <person name="Takada K."/>
            <person name="Gernert C."/>
            <person name="Steffens U.A."/>
            <person name="Heycke N."/>
            <person name="Schmitt S."/>
            <person name="Rinke C."/>
            <person name="Helfrich E.J."/>
            <person name="Brachmann A.O."/>
            <person name="Gurgui C."/>
            <person name="Wakimoto T."/>
            <person name="Kracht M."/>
            <person name="Crusemann M."/>
            <person name="Hentschel U."/>
            <person name="Abe I."/>
            <person name="Matsunaga S."/>
            <person name="Kalinowski J."/>
            <person name="Takeyama H."/>
            <person name="Piel J."/>
        </authorList>
    </citation>
    <scope>NUCLEOTIDE SEQUENCE [LARGE SCALE GENOMIC DNA]</scope>
    <source>
        <strain evidence="3">TSY2</strain>
    </source>
</reference>
<feature type="transmembrane region" description="Helical" evidence="1">
    <location>
        <begin position="68"/>
        <end position="86"/>
    </location>
</feature>
<protein>
    <recommendedName>
        <fullName evidence="4">HTTM domain-containing protein</fullName>
    </recommendedName>
</protein>
<gene>
    <name evidence="2" type="ORF">ETSY2_11935</name>
</gene>
<keyword evidence="1" id="KW-1133">Transmembrane helix</keyword>
<dbReference type="AlphaFoldDB" id="W4MAX6"/>
<organism evidence="2 3">
    <name type="scientific">Candidatus Entotheonella gemina</name>
    <dbReference type="NCBI Taxonomy" id="1429439"/>
    <lineage>
        <taxon>Bacteria</taxon>
        <taxon>Pseudomonadati</taxon>
        <taxon>Nitrospinota/Tectimicrobiota group</taxon>
        <taxon>Candidatus Tectimicrobiota</taxon>
        <taxon>Candidatus Entotheonellia</taxon>
        <taxon>Candidatus Entotheonellales</taxon>
        <taxon>Candidatus Entotheonellaceae</taxon>
        <taxon>Candidatus Entotheonella</taxon>
    </lineage>
</organism>
<keyword evidence="1" id="KW-0812">Transmembrane</keyword>
<evidence type="ECO:0000313" key="2">
    <source>
        <dbReference type="EMBL" id="ETX07315.1"/>
    </source>
</evidence>
<evidence type="ECO:0000313" key="3">
    <source>
        <dbReference type="Proteomes" id="UP000019140"/>
    </source>
</evidence>
<proteinExistence type="predicted"/>
<sequence length="265" mass="30374">MPILLFEYLHLPVLPSHVLSFMSLAWKVALALGAVGFLTRVSIGTAFLLSFYVLGLQHNFGKVHHSDAIIVLVLGILTLSRCGHAWSLDRVIQQYRERQHPSQKQPEPSGEYTWPIRLVWVLIALIYFGAGFSKLTRGGITWVSAENLASLLIKSQYYHLPPTTWGLYLAQYSWMCFTLALGTIVLEVGAPLALVSRRLRLIFIPGLWLMQLSIWLLMGVAFIPFLITALFWVPWDQARHVFGFCRKLWYVDERHAKQLTRKDKR</sequence>
<keyword evidence="3" id="KW-1185">Reference proteome</keyword>